<dbReference type="GO" id="GO:0016758">
    <property type="term" value="F:hexosyltransferase activity"/>
    <property type="evidence" value="ECO:0007669"/>
    <property type="project" value="InterPro"/>
</dbReference>
<dbReference type="Gene3D" id="3.40.50.11190">
    <property type="match status" value="1"/>
</dbReference>
<dbReference type="InterPro" id="IPR020023">
    <property type="entry name" value="PseG"/>
</dbReference>
<keyword evidence="5" id="KW-1185">Reference proteome</keyword>
<protein>
    <submittedName>
        <fullName evidence="4">Pseudaminic acid biosynthesis-associated protein PseG</fullName>
    </submittedName>
</protein>
<dbReference type="PANTHER" id="PTHR21015">
    <property type="entry name" value="UDP-N-ACETYLGLUCOSAMINE--N-ACETYLMURAMYL-(PENTAPEPTIDE) PYROPHOSPHORYL-UNDECAPRENOL N-ACETYLGLUCOSAMINE TRANSFERASE 1"/>
    <property type="match status" value="1"/>
</dbReference>
<gene>
    <name evidence="4" type="ORF">TA5114_01626</name>
</gene>
<feature type="binding site" evidence="2">
    <location>
        <position position="269"/>
    </location>
    <ligand>
        <name>substrate</name>
    </ligand>
</feature>
<dbReference type="PANTHER" id="PTHR21015:SF22">
    <property type="entry name" value="GLYCOSYLTRANSFERASE"/>
    <property type="match status" value="1"/>
</dbReference>
<accession>A0A0P1IQD8</accession>
<dbReference type="Pfam" id="PF13302">
    <property type="entry name" value="Acetyltransf_3"/>
    <property type="match status" value="1"/>
</dbReference>
<dbReference type="NCBIfam" id="TIGR03590">
    <property type="entry name" value="PseG"/>
    <property type="match status" value="1"/>
</dbReference>
<dbReference type="OrthoDB" id="9788924at2"/>
<feature type="domain" description="N-acetyltransferase" evidence="3">
    <location>
        <begin position="349"/>
        <end position="499"/>
    </location>
</feature>
<dbReference type="Gene3D" id="3.40.630.30">
    <property type="match status" value="1"/>
</dbReference>
<dbReference type="InterPro" id="IPR007235">
    <property type="entry name" value="Glyco_trans_28_C"/>
</dbReference>
<dbReference type="PROSITE" id="PS51186">
    <property type="entry name" value="GNAT"/>
    <property type="match status" value="1"/>
</dbReference>
<dbReference type="AlphaFoldDB" id="A0A0P1IQD8"/>
<sequence>MRIAIRADSGTQIGGGHVMRCLSLAIAARDAGHDVRFICAKVAGHLGARIEAADISVSWLATAGNTGADCDIENWRPMPVPDDNEATATALGDFQPDWMILDHYGLGGDWVKALRRKFPDIRVLALDDLDREPLFADLLLNPAAVPGSSIEQPHLGMLKGPRYAMLRPEFVEARKAALKRRTGAVRKVLVLPGMADHKNLAPIALESLRAFPELECEVIMGSNSPSRARVEDLIADQPNWSLTLDASDMAQRMTDADLCIGAGGGSAWERCSLGLPSVNVALADNQMPGIKAMAEAGAAVGLDTDALNDPQEIVEALRTVISDYEDISSNAASLCDGHGAARVVGAMSGKLRTVMLDDAKLIFEWRNQEHIRAASLNSDPLVWDDHVAYLERVLADPSSHFWSIYQEEDLDLGLVNAKRHDDGSWIWGFYIGASDAPKGAGRRMLILALRHLMQKQGFTGVRATALANNPQSVSLHETLGFRRELNKSPSEIEYFLDLKTLNARLGLGLGA</sequence>
<evidence type="ECO:0000259" key="3">
    <source>
        <dbReference type="PROSITE" id="PS51186"/>
    </source>
</evidence>
<feature type="active site" description="Proton acceptor" evidence="1">
    <location>
        <position position="17"/>
    </location>
</feature>
<reference evidence="5" key="1">
    <citation type="submission" date="2015-09" db="EMBL/GenBank/DDBJ databases">
        <authorList>
            <person name="Rodrigo-Torres Lidia"/>
            <person name="Arahal R.David."/>
        </authorList>
    </citation>
    <scope>NUCLEOTIDE SEQUENCE [LARGE SCALE GENOMIC DNA]</scope>
    <source>
        <strain evidence="5">CECT 5114</strain>
    </source>
</reference>
<dbReference type="EMBL" id="CYUE01000016">
    <property type="protein sequence ID" value="CUK25822.1"/>
    <property type="molecule type" value="Genomic_DNA"/>
</dbReference>
<evidence type="ECO:0000256" key="1">
    <source>
        <dbReference type="PIRSR" id="PIRSR620023-1"/>
    </source>
</evidence>
<dbReference type="STRING" id="1715691.TA5113_02508"/>
<proteinExistence type="predicted"/>
<dbReference type="Gene3D" id="3.40.50.2000">
    <property type="entry name" value="Glycogen Phosphorylase B"/>
    <property type="match status" value="1"/>
</dbReference>
<dbReference type="RefSeq" id="WP_058314784.1">
    <property type="nucleotide sequence ID" value="NZ_CYTO01000024.1"/>
</dbReference>
<evidence type="ECO:0000313" key="4">
    <source>
        <dbReference type="EMBL" id="CUK25822.1"/>
    </source>
</evidence>
<dbReference type="Proteomes" id="UP000051184">
    <property type="component" value="Unassembled WGS sequence"/>
</dbReference>
<evidence type="ECO:0000256" key="2">
    <source>
        <dbReference type="PIRSR" id="PIRSR620023-2"/>
    </source>
</evidence>
<organism evidence="4 5">
    <name type="scientific">Cognatishimia activa</name>
    <dbReference type="NCBI Taxonomy" id="1715691"/>
    <lineage>
        <taxon>Bacteria</taxon>
        <taxon>Pseudomonadati</taxon>
        <taxon>Pseudomonadota</taxon>
        <taxon>Alphaproteobacteria</taxon>
        <taxon>Rhodobacterales</taxon>
        <taxon>Paracoccaceae</taxon>
        <taxon>Cognatishimia</taxon>
    </lineage>
</organism>
<dbReference type="GO" id="GO:0016747">
    <property type="term" value="F:acyltransferase activity, transferring groups other than amino-acyl groups"/>
    <property type="evidence" value="ECO:0007669"/>
    <property type="project" value="InterPro"/>
</dbReference>
<dbReference type="SUPFAM" id="SSF55729">
    <property type="entry name" value="Acyl-CoA N-acyltransferases (Nat)"/>
    <property type="match status" value="1"/>
</dbReference>
<name>A0A0P1IQD8_9RHOB</name>
<dbReference type="Pfam" id="PF04101">
    <property type="entry name" value="Glyco_tran_28_C"/>
    <property type="match status" value="1"/>
</dbReference>
<dbReference type="SUPFAM" id="SSF53756">
    <property type="entry name" value="UDP-Glycosyltransferase/glycogen phosphorylase"/>
    <property type="match status" value="1"/>
</dbReference>
<dbReference type="InterPro" id="IPR000182">
    <property type="entry name" value="GNAT_dom"/>
</dbReference>
<feature type="binding site" evidence="2">
    <location>
        <position position="167"/>
    </location>
    <ligand>
        <name>substrate</name>
    </ligand>
</feature>
<dbReference type="InterPro" id="IPR016181">
    <property type="entry name" value="Acyl_CoA_acyltransferase"/>
</dbReference>
<evidence type="ECO:0000313" key="5">
    <source>
        <dbReference type="Proteomes" id="UP000051184"/>
    </source>
</evidence>